<dbReference type="AlphaFoldDB" id="A0A554LG69"/>
<proteinExistence type="predicted"/>
<name>A0A554LG69_9BACT</name>
<keyword evidence="1" id="KW-0175">Coiled coil</keyword>
<reference evidence="3 4" key="1">
    <citation type="submission" date="2017-07" db="EMBL/GenBank/DDBJ databases">
        <title>Mechanisms for carbon and nitrogen cycling indicate functional differentiation within the Candidate Phyla Radiation.</title>
        <authorList>
            <person name="Danczak R.E."/>
            <person name="Johnston M.D."/>
            <person name="Kenah C."/>
            <person name="Slattery M."/>
            <person name="Wrighton K.C."/>
            <person name="Wilkins M.J."/>
        </authorList>
    </citation>
    <scope>NUCLEOTIDE SEQUENCE [LARGE SCALE GENOMIC DNA]</scope>
    <source>
        <strain evidence="3">Licking1014_96</strain>
    </source>
</reference>
<sequence>CLEVAKVALFHAAELNRMGQKIDLGLVEAASLLHDLTKEESFKTKEDHARTGSRLLKELGYERVGEVVAEHVHLSEGKHSVLVSEEEVVNYADKRVMHDRIVTLEERLDDLKERYGRNQEAMEYLERMGKTTYEMEHKIISILRIDPDELCHL</sequence>
<dbReference type="Pfam" id="PF01966">
    <property type="entry name" value="HD"/>
    <property type="match status" value="1"/>
</dbReference>
<dbReference type="Proteomes" id="UP000318296">
    <property type="component" value="Unassembled WGS sequence"/>
</dbReference>
<feature type="non-terminal residue" evidence="3">
    <location>
        <position position="1"/>
    </location>
</feature>
<dbReference type="InterPro" id="IPR006675">
    <property type="entry name" value="HDIG_dom"/>
</dbReference>
<dbReference type="EMBL" id="VMGH01000022">
    <property type="protein sequence ID" value="TSC91880.1"/>
    <property type="molecule type" value="Genomic_DNA"/>
</dbReference>
<dbReference type="NCBIfam" id="TIGR00277">
    <property type="entry name" value="HDIG"/>
    <property type="match status" value="1"/>
</dbReference>
<organism evidence="3 4">
    <name type="scientific">Candidatus Berkelbacteria bacterium Licking1014_96</name>
    <dbReference type="NCBI Taxonomy" id="2017149"/>
    <lineage>
        <taxon>Bacteria</taxon>
        <taxon>Candidatus Berkelbacteria</taxon>
    </lineage>
</organism>
<protein>
    <submittedName>
        <fullName evidence="3">Metal dependent phosphohydrolase</fullName>
    </submittedName>
</protein>
<evidence type="ECO:0000313" key="4">
    <source>
        <dbReference type="Proteomes" id="UP000318296"/>
    </source>
</evidence>
<dbReference type="InterPro" id="IPR006674">
    <property type="entry name" value="HD_domain"/>
</dbReference>
<keyword evidence="3" id="KW-0378">Hydrolase</keyword>
<gene>
    <name evidence="3" type="ORF">CEN92_171</name>
</gene>
<feature type="domain" description="HD" evidence="2">
    <location>
        <begin position="1"/>
        <end position="94"/>
    </location>
</feature>
<feature type="coiled-coil region" evidence="1">
    <location>
        <begin position="94"/>
        <end position="128"/>
    </location>
</feature>
<dbReference type="SUPFAM" id="SSF109604">
    <property type="entry name" value="HD-domain/PDEase-like"/>
    <property type="match status" value="1"/>
</dbReference>
<evidence type="ECO:0000313" key="3">
    <source>
        <dbReference type="EMBL" id="TSC91880.1"/>
    </source>
</evidence>
<dbReference type="Gene3D" id="1.10.3210.10">
    <property type="entry name" value="Hypothetical protein af1432"/>
    <property type="match status" value="1"/>
</dbReference>
<comment type="caution">
    <text evidence="3">The sequence shown here is derived from an EMBL/GenBank/DDBJ whole genome shotgun (WGS) entry which is preliminary data.</text>
</comment>
<evidence type="ECO:0000259" key="2">
    <source>
        <dbReference type="Pfam" id="PF01966"/>
    </source>
</evidence>
<evidence type="ECO:0000256" key="1">
    <source>
        <dbReference type="SAM" id="Coils"/>
    </source>
</evidence>
<dbReference type="GO" id="GO:0016787">
    <property type="term" value="F:hydrolase activity"/>
    <property type="evidence" value="ECO:0007669"/>
    <property type="project" value="UniProtKB-KW"/>
</dbReference>
<accession>A0A554LG69</accession>